<dbReference type="Proteomes" id="UP001140217">
    <property type="component" value="Unassembled WGS sequence"/>
</dbReference>
<dbReference type="SUPFAM" id="SSF50182">
    <property type="entry name" value="Sm-like ribonucleoproteins"/>
    <property type="match status" value="1"/>
</dbReference>
<keyword evidence="1" id="KW-1133">Transmembrane helix</keyword>
<keyword evidence="1" id="KW-0812">Transmembrane</keyword>
<feature type="transmembrane region" description="Helical" evidence="1">
    <location>
        <begin position="45"/>
        <end position="67"/>
    </location>
</feature>
<dbReference type="GO" id="GO:0031417">
    <property type="term" value="C:NatC complex"/>
    <property type="evidence" value="ECO:0007669"/>
    <property type="project" value="InterPro"/>
</dbReference>
<evidence type="ECO:0000259" key="2">
    <source>
        <dbReference type="SMART" id="SM00651"/>
    </source>
</evidence>
<dbReference type="PANTHER" id="PTHR35519">
    <property type="entry name" value="MEMBRANE PROTEINS"/>
    <property type="match status" value="1"/>
</dbReference>
<dbReference type="Gene3D" id="2.30.30.100">
    <property type="match status" value="1"/>
</dbReference>
<dbReference type="OrthoDB" id="368909at2759"/>
<name>A0A9W8LIF8_9FUNG</name>
<dbReference type="PANTHER" id="PTHR35519:SF2">
    <property type="entry name" value="PH DOMAIN PROTEIN"/>
    <property type="match status" value="1"/>
</dbReference>
<reference evidence="3" key="1">
    <citation type="submission" date="2022-07" db="EMBL/GenBank/DDBJ databases">
        <title>Phylogenomic reconstructions and comparative analyses of Kickxellomycotina fungi.</title>
        <authorList>
            <person name="Reynolds N.K."/>
            <person name="Stajich J.E."/>
            <person name="Barry K."/>
            <person name="Grigoriev I.V."/>
            <person name="Crous P."/>
            <person name="Smith M.E."/>
        </authorList>
    </citation>
    <scope>NUCLEOTIDE SEQUENCE</scope>
    <source>
        <strain evidence="3">NBRC 105414</strain>
    </source>
</reference>
<keyword evidence="4" id="KW-1185">Reference proteome</keyword>
<accession>A0A9W8LIF8</accession>
<dbReference type="SMART" id="SM00651">
    <property type="entry name" value="Sm"/>
    <property type="match status" value="1"/>
</dbReference>
<organism evidence="3 4">
    <name type="scientific">Coemansia javaensis</name>
    <dbReference type="NCBI Taxonomy" id="2761396"/>
    <lineage>
        <taxon>Eukaryota</taxon>
        <taxon>Fungi</taxon>
        <taxon>Fungi incertae sedis</taxon>
        <taxon>Zoopagomycota</taxon>
        <taxon>Kickxellomycotina</taxon>
        <taxon>Kickxellomycetes</taxon>
        <taxon>Kickxellales</taxon>
        <taxon>Kickxellaceae</taxon>
        <taxon>Coemansia</taxon>
    </lineage>
</organism>
<sequence length="299" mass="33040">MSDCAKHPDLFTDSDKKETLARLRRRARHLDRKWVIGRGEPIKGFTLLGLIPVFGSMTGSALAIGYLREIRRTVALPDNLTFDMIKNILLYTAVTMVPVIGWIGKRVFGVNKRNYSILEEYLMSAQPCQEKPEERGIFGTRERFRADGAVIGSQLITVTLEAAPGTAAARAARRVAGQVCAGARAQALAKLVRQQGLVFAMCAHQSMGGGGAADPRASESGEPAISKKEQLRGYLNHRMRISCNDGRWFSGIFRCVDGQQNIILADTTEIRNDFRRGVGMIMVPGVHIRRILVENLECI</sequence>
<evidence type="ECO:0000256" key="1">
    <source>
        <dbReference type="SAM" id="Phobius"/>
    </source>
</evidence>
<evidence type="ECO:0000313" key="4">
    <source>
        <dbReference type="Proteomes" id="UP001140217"/>
    </source>
</evidence>
<feature type="domain" description="Sm" evidence="2">
    <location>
        <begin position="229"/>
        <end position="293"/>
    </location>
</feature>
<protein>
    <recommendedName>
        <fullName evidence="2">Sm domain-containing protein</fullName>
    </recommendedName>
</protein>
<keyword evidence="1" id="KW-0472">Membrane</keyword>
<dbReference type="Pfam" id="PF01423">
    <property type="entry name" value="LSM"/>
    <property type="match status" value="1"/>
</dbReference>
<comment type="caution">
    <text evidence="3">The sequence shown here is derived from an EMBL/GenBank/DDBJ whole genome shotgun (WGS) entry which is preliminary data.</text>
</comment>
<dbReference type="Pfam" id="PF13430">
    <property type="entry name" value="DUF4112"/>
    <property type="match status" value="1"/>
</dbReference>
<gene>
    <name evidence="3" type="ORF">H4R18_003540</name>
</gene>
<dbReference type="EMBL" id="JANBUL010000143">
    <property type="protein sequence ID" value="KAJ2780304.1"/>
    <property type="molecule type" value="Genomic_DNA"/>
</dbReference>
<dbReference type="InterPro" id="IPR001163">
    <property type="entry name" value="Sm_dom_euk/arc"/>
</dbReference>
<dbReference type="AlphaFoldDB" id="A0A9W8LIF8"/>
<dbReference type="InterPro" id="IPR025187">
    <property type="entry name" value="DUF4112"/>
</dbReference>
<dbReference type="InterPro" id="IPR010920">
    <property type="entry name" value="LSM_dom_sf"/>
</dbReference>
<dbReference type="CDD" id="cd06168">
    <property type="entry name" value="LSMD1"/>
    <property type="match status" value="1"/>
</dbReference>
<evidence type="ECO:0000313" key="3">
    <source>
        <dbReference type="EMBL" id="KAJ2780304.1"/>
    </source>
</evidence>
<dbReference type="InterPro" id="IPR034110">
    <property type="entry name" value="LSMD1_Sm"/>
</dbReference>
<proteinExistence type="predicted"/>
<feature type="transmembrane region" description="Helical" evidence="1">
    <location>
        <begin position="88"/>
        <end position="104"/>
    </location>
</feature>